<dbReference type="Gene3D" id="3.40.630.30">
    <property type="match status" value="1"/>
</dbReference>
<dbReference type="Pfam" id="PF13607">
    <property type="entry name" value="Succ_CoA_lig"/>
    <property type="match status" value="1"/>
</dbReference>
<sequence length="814" mass="83779">MPTSQASPNEWVVGPSDVLLADGSIAVIRSLRPEDREAVLDLHEHVSEDTLRLRFFTASREAGRRYVDRLFDPAHTDQFALVALVRGRLAGLATAEVLSAEQAEVAFLVSDQDRGRGLGSLLLEHLAAVGRTHGLNRFDADVLADNYGMLRVFRGAGFAVSRRAEHGEVSVELRTDVSAAALDASDRREWRSEARSLRPLLAPESVAVVGVRRAAGGIGRAVLDAIAAGDYSGRLCVVHPAAVEEGHVIAGLPAYATIAAIPEPVDLAVVVVPPREVHDVVADACAAGVGAAVVVSSGVTGDGEPVGRDLVAMARAHSVRLVGPNSQGVLSLGAVGTLNASFARTLPVAGGLAVATQSGGVGFTVLDLARGQGVGVHSFVSLGAKLDVSSNDLLAAWGDDERVTVAALYLESFGNAVKFARTARRFAERKPLLAVVGGTTPGGSVGVPALFAQAGVISCRGAADIAEAAAVLTQQPLPEGFRVAVVSNAGGMGLLVSGMAEGEGLSVPRLSDQAQSSLEQLAPLVAAANPVDVGASVDPDALRSVVGALLGSGEVDAAVVALVPTTLADPVALRTAVAEAALVAAKPVVVVASDAAPDQAMPGLTVFRTPLVAVIALARATRYAAWRRVSSEDQAPVDTARASDARTWATKRLAEGGGSPALLTGPDAGPLLSPYDIETAHAEGGVELAVEAFRDDAYGALVRIGVSGRAGDMLQDEVHLLAPIAPSDAARALRTLRIWPLLDGVRGHERVDVEALERLLVAVGRLAADVPQLAHLSLDPVLARPDGAPCLAVTALLSPAESADTGFPRRLRPS</sequence>
<dbReference type="EMBL" id="JADKPO010000004">
    <property type="protein sequence ID" value="MBF4766967.1"/>
    <property type="molecule type" value="Genomic_DNA"/>
</dbReference>
<dbReference type="PROSITE" id="PS51186">
    <property type="entry name" value="GNAT"/>
    <property type="match status" value="1"/>
</dbReference>
<dbReference type="Gene3D" id="3.40.50.261">
    <property type="entry name" value="Succinyl-CoA synthetase domains"/>
    <property type="match status" value="2"/>
</dbReference>
<evidence type="ECO:0000313" key="2">
    <source>
        <dbReference type="EMBL" id="MBF4766967.1"/>
    </source>
</evidence>
<dbReference type="InterPro" id="IPR003781">
    <property type="entry name" value="CoA-bd"/>
</dbReference>
<dbReference type="InterPro" id="IPR000182">
    <property type="entry name" value="GNAT_dom"/>
</dbReference>
<dbReference type="InterPro" id="IPR016181">
    <property type="entry name" value="Acyl_CoA_acyltransferase"/>
</dbReference>
<comment type="caution">
    <text evidence="2">The sequence shown here is derived from an EMBL/GenBank/DDBJ whole genome shotgun (WGS) entry which is preliminary data.</text>
</comment>
<dbReference type="Pfam" id="PF13549">
    <property type="entry name" value="ATP-grasp_5"/>
    <property type="match status" value="1"/>
</dbReference>
<reference evidence="2" key="1">
    <citation type="submission" date="2020-11" db="EMBL/GenBank/DDBJ databases">
        <title>Nocardioides cynanchi sp. nov., isolated from soil of rhizosphere of Cynanchum wilfordii.</title>
        <authorList>
            <person name="Lee J.-S."/>
            <person name="Suh M.K."/>
            <person name="Kim J.-S."/>
        </authorList>
    </citation>
    <scope>NUCLEOTIDE SEQUENCE</scope>
    <source>
        <strain evidence="2">KCTC 19276</strain>
    </source>
</reference>
<dbReference type="SUPFAM" id="SSF56059">
    <property type="entry name" value="Glutathione synthetase ATP-binding domain-like"/>
    <property type="match status" value="1"/>
</dbReference>
<name>A0A930VHY7_9ACTN</name>
<proteinExistence type="predicted"/>
<protein>
    <submittedName>
        <fullName evidence="2">GNAT family N-acetyltransferase</fullName>
    </submittedName>
</protein>
<dbReference type="Gene3D" id="3.30.470.20">
    <property type="entry name" value="ATP-grasp fold, B domain"/>
    <property type="match status" value="1"/>
</dbReference>
<dbReference type="Pfam" id="PF00583">
    <property type="entry name" value="Acetyltransf_1"/>
    <property type="match status" value="1"/>
</dbReference>
<dbReference type="GO" id="GO:0016747">
    <property type="term" value="F:acyltransferase activity, transferring groups other than amino-acyl groups"/>
    <property type="evidence" value="ECO:0007669"/>
    <property type="project" value="InterPro"/>
</dbReference>
<feature type="domain" description="N-acetyltransferase" evidence="1">
    <location>
        <begin position="26"/>
        <end position="178"/>
    </location>
</feature>
<accession>A0A930VHY7</accession>
<evidence type="ECO:0000313" key="3">
    <source>
        <dbReference type="Proteomes" id="UP000660668"/>
    </source>
</evidence>
<dbReference type="SUPFAM" id="SSF55729">
    <property type="entry name" value="Acyl-CoA N-acyltransferases (Nat)"/>
    <property type="match status" value="1"/>
</dbReference>
<dbReference type="Pfam" id="PF13380">
    <property type="entry name" value="CoA_binding_2"/>
    <property type="match status" value="1"/>
</dbReference>
<dbReference type="InterPro" id="IPR032875">
    <property type="entry name" value="Succ_CoA_lig_flav_dom"/>
</dbReference>
<dbReference type="PANTHER" id="PTHR42793:SF1">
    <property type="entry name" value="PEPTIDYL-LYSINE N-ACETYLTRANSFERASE PATZ"/>
    <property type="match status" value="1"/>
</dbReference>
<dbReference type="Gene3D" id="3.40.50.720">
    <property type="entry name" value="NAD(P)-binding Rossmann-like Domain"/>
    <property type="match status" value="1"/>
</dbReference>
<dbReference type="InterPro" id="IPR036291">
    <property type="entry name" value="NAD(P)-bd_dom_sf"/>
</dbReference>
<dbReference type="AlphaFoldDB" id="A0A930VHY7"/>
<dbReference type="CDD" id="cd04301">
    <property type="entry name" value="NAT_SF"/>
    <property type="match status" value="1"/>
</dbReference>
<dbReference type="SUPFAM" id="SSF51735">
    <property type="entry name" value="NAD(P)-binding Rossmann-fold domains"/>
    <property type="match status" value="1"/>
</dbReference>
<dbReference type="Proteomes" id="UP000660668">
    <property type="component" value="Unassembled WGS sequence"/>
</dbReference>
<evidence type="ECO:0000259" key="1">
    <source>
        <dbReference type="PROSITE" id="PS51186"/>
    </source>
</evidence>
<organism evidence="2 3">
    <name type="scientific">Nocardioides agariphilus</name>
    <dbReference type="NCBI Taxonomy" id="433664"/>
    <lineage>
        <taxon>Bacteria</taxon>
        <taxon>Bacillati</taxon>
        <taxon>Actinomycetota</taxon>
        <taxon>Actinomycetes</taxon>
        <taxon>Propionibacteriales</taxon>
        <taxon>Nocardioidaceae</taxon>
        <taxon>Nocardioides</taxon>
    </lineage>
</organism>
<dbReference type="InterPro" id="IPR016102">
    <property type="entry name" value="Succinyl-CoA_synth-like"/>
</dbReference>
<keyword evidence="3" id="KW-1185">Reference proteome</keyword>
<dbReference type="RefSeq" id="WP_194695124.1">
    <property type="nucleotide sequence ID" value="NZ_JADKPO010000004.1"/>
</dbReference>
<dbReference type="SMART" id="SM00881">
    <property type="entry name" value="CoA_binding"/>
    <property type="match status" value="1"/>
</dbReference>
<gene>
    <name evidence="2" type="ORF">ISU10_04220</name>
</gene>
<dbReference type="PANTHER" id="PTHR42793">
    <property type="entry name" value="COA BINDING DOMAIN CONTAINING PROTEIN"/>
    <property type="match status" value="1"/>
</dbReference>
<dbReference type="SUPFAM" id="SSF52210">
    <property type="entry name" value="Succinyl-CoA synthetase domains"/>
    <property type="match status" value="2"/>
</dbReference>